<dbReference type="Proteomes" id="UP000653454">
    <property type="component" value="Unassembled WGS sequence"/>
</dbReference>
<comment type="caution">
    <text evidence="2">The sequence shown here is derived from an EMBL/GenBank/DDBJ whole genome shotgun (WGS) entry which is preliminary data.</text>
</comment>
<organism evidence="2 3">
    <name type="scientific">Plutella xylostella</name>
    <name type="common">Diamondback moth</name>
    <name type="synonym">Plutella maculipennis</name>
    <dbReference type="NCBI Taxonomy" id="51655"/>
    <lineage>
        <taxon>Eukaryota</taxon>
        <taxon>Metazoa</taxon>
        <taxon>Ecdysozoa</taxon>
        <taxon>Arthropoda</taxon>
        <taxon>Hexapoda</taxon>
        <taxon>Insecta</taxon>
        <taxon>Pterygota</taxon>
        <taxon>Neoptera</taxon>
        <taxon>Endopterygota</taxon>
        <taxon>Lepidoptera</taxon>
        <taxon>Glossata</taxon>
        <taxon>Ditrysia</taxon>
        <taxon>Yponomeutoidea</taxon>
        <taxon>Plutellidae</taxon>
        <taxon>Plutella</taxon>
    </lineage>
</organism>
<gene>
    <name evidence="2" type="ORF">PLXY2_LOCUS10078</name>
</gene>
<evidence type="ECO:0000313" key="3">
    <source>
        <dbReference type="Proteomes" id="UP000653454"/>
    </source>
</evidence>
<proteinExistence type="predicted"/>
<evidence type="ECO:0000256" key="1">
    <source>
        <dbReference type="SAM" id="MobiDB-lite"/>
    </source>
</evidence>
<keyword evidence="3" id="KW-1185">Reference proteome</keyword>
<accession>A0A8S4FWI0</accession>
<dbReference type="EMBL" id="CAJHNJ030000043">
    <property type="protein sequence ID" value="CAG9130919.1"/>
    <property type="molecule type" value="Genomic_DNA"/>
</dbReference>
<name>A0A8S4FWI0_PLUXY</name>
<protein>
    <submittedName>
        <fullName evidence="2">(diamondback moth) hypothetical protein</fullName>
    </submittedName>
</protein>
<feature type="compositionally biased region" description="Polar residues" evidence="1">
    <location>
        <begin position="19"/>
        <end position="39"/>
    </location>
</feature>
<evidence type="ECO:0000313" key="2">
    <source>
        <dbReference type="EMBL" id="CAG9130919.1"/>
    </source>
</evidence>
<sequence>MGDSLFDIFGDHITRQTVKNVSRQPLSNVENMGKTSSSGPYKPNEPAKPSQKKGEVKKSFLSNTGKAFQSTPLRQAFTPRAVNVGSMIYSDAGEQDTQDINLEELEFTKPSYKLDNYHTDIFDYWAAPLPPQLESPAPRTPSPAARRHSLEFNCSYQDEFFTDEFSNDAFPDSEDDLPPLY</sequence>
<reference evidence="2" key="1">
    <citation type="submission" date="2020-11" db="EMBL/GenBank/DDBJ databases">
        <authorList>
            <person name="Whiteford S."/>
        </authorList>
    </citation>
    <scope>NUCLEOTIDE SEQUENCE</scope>
</reference>
<dbReference type="AlphaFoldDB" id="A0A8S4FWI0"/>
<feature type="region of interest" description="Disordered" evidence="1">
    <location>
        <begin position="19"/>
        <end position="61"/>
    </location>
</feature>